<evidence type="ECO:0000256" key="5">
    <source>
        <dbReference type="HAMAP-Rule" id="MF_00014"/>
    </source>
</evidence>
<sequence length="184" mass="19491">MRPRRRARTVSDESTICIGAIAGAFGVHGEVRLKSFAATPEDIAAYGPLTTEDGSRSFTVTLTGQASNGFTARLSGVATKEEADALRGLRLYAERARLPTLPDDEFYHADLVGLAVFDTGGRPLGTVRAVLNHGASDLLEIETPGAAETALLPFTRAAVPTVDLRAGRIVADPPEGVFPEDDTR</sequence>
<feature type="domain" description="RimM N-terminal" evidence="6">
    <location>
        <begin position="17"/>
        <end position="96"/>
    </location>
</feature>
<feature type="domain" description="Ribosome maturation factor RimM PRC barrel" evidence="7">
    <location>
        <begin position="109"/>
        <end position="177"/>
    </location>
</feature>
<dbReference type="Gene3D" id="2.30.30.240">
    <property type="entry name" value="PRC-barrel domain"/>
    <property type="match status" value="1"/>
</dbReference>
<dbReference type="OrthoDB" id="9788191at2"/>
<dbReference type="GO" id="GO:0006364">
    <property type="term" value="P:rRNA processing"/>
    <property type="evidence" value="ECO:0007669"/>
    <property type="project" value="UniProtKB-UniRule"/>
</dbReference>
<evidence type="ECO:0000313" key="9">
    <source>
        <dbReference type="Proteomes" id="UP000281128"/>
    </source>
</evidence>
<dbReference type="GO" id="GO:0005840">
    <property type="term" value="C:ribosome"/>
    <property type="evidence" value="ECO:0007669"/>
    <property type="project" value="InterPro"/>
</dbReference>
<dbReference type="InterPro" id="IPR002676">
    <property type="entry name" value="RimM_N"/>
</dbReference>
<dbReference type="Pfam" id="PF01782">
    <property type="entry name" value="RimM"/>
    <property type="match status" value="1"/>
</dbReference>
<reference evidence="8 9" key="1">
    <citation type="submission" date="2018-09" db="EMBL/GenBank/DDBJ databases">
        <title>Roseovarius spongiae sp. nov., isolated from a marine sponge.</title>
        <authorList>
            <person name="Zhuang L."/>
            <person name="Luo L."/>
        </authorList>
    </citation>
    <scope>NUCLEOTIDE SEQUENCE [LARGE SCALE GENOMIC DNA]</scope>
    <source>
        <strain evidence="8 9">HN-E21</strain>
    </source>
</reference>
<keyword evidence="2 5" id="KW-0690">Ribosome biogenesis</keyword>
<keyword evidence="9" id="KW-1185">Reference proteome</keyword>
<proteinExistence type="inferred from homology"/>
<dbReference type="GO" id="GO:0005737">
    <property type="term" value="C:cytoplasm"/>
    <property type="evidence" value="ECO:0007669"/>
    <property type="project" value="UniProtKB-SubCell"/>
</dbReference>
<dbReference type="HAMAP" id="MF_00014">
    <property type="entry name" value="Ribosome_mat_RimM"/>
    <property type="match status" value="1"/>
</dbReference>
<protein>
    <recommendedName>
        <fullName evidence="5">Ribosome maturation factor RimM</fullName>
    </recommendedName>
</protein>
<dbReference type="InterPro" id="IPR011961">
    <property type="entry name" value="RimM"/>
</dbReference>
<evidence type="ECO:0000259" key="6">
    <source>
        <dbReference type="Pfam" id="PF01782"/>
    </source>
</evidence>
<evidence type="ECO:0000313" key="8">
    <source>
        <dbReference type="EMBL" id="RKF12903.1"/>
    </source>
</evidence>
<accession>A0A3A8AQQ5</accession>
<organism evidence="8 9">
    <name type="scientific">Roseovarius spongiae</name>
    <dbReference type="NCBI Taxonomy" id="2320272"/>
    <lineage>
        <taxon>Bacteria</taxon>
        <taxon>Pseudomonadati</taxon>
        <taxon>Pseudomonadota</taxon>
        <taxon>Alphaproteobacteria</taxon>
        <taxon>Rhodobacterales</taxon>
        <taxon>Roseobacteraceae</taxon>
        <taxon>Roseovarius</taxon>
    </lineage>
</organism>
<dbReference type="SUPFAM" id="SSF50447">
    <property type="entry name" value="Translation proteins"/>
    <property type="match status" value="1"/>
</dbReference>
<comment type="caution">
    <text evidence="8">The sequence shown here is derived from an EMBL/GenBank/DDBJ whole genome shotgun (WGS) entry which is preliminary data.</text>
</comment>
<name>A0A3A8AQQ5_9RHOB</name>
<dbReference type="GO" id="GO:0043022">
    <property type="term" value="F:ribosome binding"/>
    <property type="evidence" value="ECO:0007669"/>
    <property type="project" value="InterPro"/>
</dbReference>
<dbReference type="NCBIfam" id="TIGR02273">
    <property type="entry name" value="16S_RimM"/>
    <property type="match status" value="1"/>
</dbReference>
<dbReference type="SUPFAM" id="SSF50346">
    <property type="entry name" value="PRC-barrel domain"/>
    <property type="match status" value="1"/>
</dbReference>
<evidence type="ECO:0000256" key="2">
    <source>
        <dbReference type="ARBA" id="ARBA00022517"/>
    </source>
</evidence>
<evidence type="ECO:0000256" key="3">
    <source>
        <dbReference type="ARBA" id="ARBA00022552"/>
    </source>
</evidence>
<keyword evidence="3 5" id="KW-0698">rRNA processing</keyword>
<gene>
    <name evidence="5 8" type="primary">rimM</name>
    <name evidence="8" type="ORF">D6850_15465</name>
</gene>
<dbReference type="PANTHER" id="PTHR33692">
    <property type="entry name" value="RIBOSOME MATURATION FACTOR RIMM"/>
    <property type="match status" value="1"/>
</dbReference>
<dbReference type="AlphaFoldDB" id="A0A3A8AQQ5"/>
<comment type="function">
    <text evidence="5">An accessory protein needed during the final step in the assembly of 30S ribosomal subunit, possibly for assembly of the head region. Essential for efficient processing of 16S rRNA. May be needed both before and after RbfA during the maturation of 16S rRNA. It has affinity for free ribosomal 30S subunits but not for 70S ribosomes.</text>
</comment>
<dbReference type="PANTHER" id="PTHR33692:SF1">
    <property type="entry name" value="RIBOSOME MATURATION FACTOR RIMM"/>
    <property type="match status" value="1"/>
</dbReference>
<dbReference type="EMBL" id="RAPE01000005">
    <property type="protein sequence ID" value="RKF12903.1"/>
    <property type="molecule type" value="Genomic_DNA"/>
</dbReference>
<evidence type="ECO:0000259" key="7">
    <source>
        <dbReference type="Pfam" id="PF24986"/>
    </source>
</evidence>
<comment type="domain">
    <text evidence="5">The PRC barrel domain binds ribosomal protein uS19.</text>
</comment>
<dbReference type="InterPro" id="IPR056792">
    <property type="entry name" value="PRC_RimM"/>
</dbReference>
<dbReference type="GO" id="GO:0042274">
    <property type="term" value="P:ribosomal small subunit biogenesis"/>
    <property type="evidence" value="ECO:0007669"/>
    <property type="project" value="UniProtKB-UniRule"/>
</dbReference>
<comment type="subunit">
    <text evidence="5">Binds ribosomal protein uS19.</text>
</comment>
<evidence type="ECO:0000256" key="4">
    <source>
        <dbReference type="ARBA" id="ARBA00023186"/>
    </source>
</evidence>
<keyword evidence="1 5" id="KW-0963">Cytoplasm</keyword>
<comment type="subcellular location">
    <subcellularLocation>
        <location evidence="5">Cytoplasm</location>
    </subcellularLocation>
</comment>
<dbReference type="Proteomes" id="UP000281128">
    <property type="component" value="Unassembled WGS sequence"/>
</dbReference>
<comment type="similarity">
    <text evidence="5">Belongs to the RimM family.</text>
</comment>
<evidence type="ECO:0000256" key="1">
    <source>
        <dbReference type="ARBA" id="ARBA00022490"/>
    </source>
</evidence>
<dbReference type="Pfam" id="PF24986">
    <property type="entry name" value="PRC_RimM"/>
    <property type="match status" value="1"/>
</dbReference>
<dbReference type="InterPro" id="IPR036976">
    <property type="entry name" value="RimM_N_sf"/>
</dbReference>
<keyword evidence="4 5" id="KW-0143">Chaperone</keyword>
<dbReference type="InterPro" id="IPR011033">
    <property type="entry name" value="PRC_barrel-like_sf"/>
</dbReference>
<dbReference type="InterPro" id="IPR009000">
    <property type="entry name" value="Transl_B-barrel_sf"/>
</dbReference>
<dbReference type="Gene3D" id="2.40.30.60">
    <property type="entry name" value="RimM"/>
    <property type="match status" value="1"/>
</dbReference>